<comment type="caution">
    <text evidence="3">The sequence shown here is derived from an EMBL/GenBank/DDBJ whole genome shotgun (WGS) entry which is preliminary data.</text>
</comment>
<accession>A0A9W9ICX7</accession>
<feature type="domain" description="TauD/TfdA-like" evidence="2">
    <location>
        <begin position="97"/>
        <end position="354"/>
    </location>
</feature>
<dbReference type="RefSeq" id="XP_056546643.1">
    <property type="nucleotide sequence ID" value="XM_056683037.1"/>
</dbReference>
<dbReference type="InterPro" id="IPR003819">
    <property type="entry name" value="TauD/TfdA-like"/>
</dbReference>
<dbReference type="PANTHER" id="PTHR10696">
    <property type="entry name" value="GAMMA-BUTYROBETAINE HYDROXYLASE-RELATED"/>
    <property type="match status" value="1"/>
</dbReference>
<dbReference type="Proteomes" id="UP001149163">
    <property type="component" value="Unassembled WGS sequence"/>
</dbReference>
<dbReference type="InterPro" id="IPR042098">
    <property type="entry name" value="TauD-like_sf"/>
</dbReference>
<keyword evidence="4" id="KW-1185">Reference proteome</keyword>
<evidence type="ECO:0000313" key="4">
    <source>
        <dbReference type="Proteomes" id="UP001149163"/>
    </source>
</evidence>
<organism evidence="3 4">
    <name type="scientific">Penicillium canariense</name>
    <dbReference type="NCBI Taxonomy" id="189055"/>
    <lineage>
        <taxon>Eukaryota</taxon>
        <taxon>Fungi</taxon>
        <taxon>Dikarya</taxon>
        <taxon>Ascomycota</taxon>
        <taxon>Pezizomycotina</taxon>
        <taxon>Eurotiomycetes</taxon>
        <taxon>Eurotiomycetidae</taxon>
        <taxon>Eurotiales</taxon>
        <taxon>Aspergillaceae</taxon>
        <taxon>Penicillium</taxon>
    </lineage>
</organism>
<dbReference type="EMBL" id="JAPQKN010000001">
    <property type="protein sequence ID" value="KAJ5175035.1"/>
    <property type="molecule type" value="Genomic_DNA"/>
</dbReference>
<dbReference type="GO" id="GO:0016491">
    <property type="term" value="F:oxidoreductase activity"/>
    <property type="evidence" value="ECO:0007669"/>
    <property type="project" value="UniProtKB-KW"/>
</dbReference>
<dbReference type="PANTHER" id="PTHR10696:SF54">
    <property type="entry name" value="FAMILY OXIDOREDUCTASE, PUTATIVE (AFU_ORTHOLOGUE AFUA_4G13850)-RELATED"/>
    <property type="match status" value="1"/>
</dbReference>
<dbReference type="Gene3D" id="3.60.130.10">
    <property type="entry name" value="Clavaminate synthase-like"/>
    <property type="match status" value="1"/>
</dbReference>
<evidence type="ECO:0000313" key="3">
    <source>
        <dbReference type="EMBL" id="KAJ5175035.1"/>
    </source>
</evidence>
<name>A0A9W9ICX7_9EURO</name>
<evidence type="ECO:0000259" key="2">
    <source>
        <dbReference type="Pfam" id="PF02668"/>
    </source>
</evidence>
<reference evidence="3" key="1">
    <citation type="submission" date="2022-11" db="EMBL/GenBank/DDBJ databases">
        <authorList>
            <person name="Petersen C."/>
        </authorList>
    </citation>
    <scope>NUCLEOTIDE SEQUENCE</scope>
    <source>
        <strain evidence="3">IBT 26290</strain>
    </source>
</reference>
<sequence>MAQSFEHIPYFPNLNEHETQLFDRSQGRLIERILPHGFPQRLTSDMAWEGDNISMDHTAGGETPYLLILQDPQLLEIDAALRHFQTEMNRPMETLNSSTFPLPCLHSILRSASDNLHSGYGFILIRGVPVERYSRKENMIIYVGISSHIAAIRGRQDHQFEGQPADVMLAHITDMRRPGSMQNFALAAYSDGEVVYHTDVGDIVSLFVLSEPLNGGESLLASAWTLYNALAETRPDLIRVLAEDWPIPSARQPDLVTHRPLLFYQPACDKAPERVILQFSRRSFSGYGAHSQTNMLTPIQVEALDALHFLAEKFHVAMKLEKGDMQFINNLSMVHARNSYVDDSENRRHLVRLWLRDPQNSWATPPSLRARSDRIFDEGFQKGPQVFPMDPVPRSVGKVRED</sequence>
<keyword evidence="1" id="KW-0560">Oxidoreductase</keyword>
<dbReference type="OrthoDB" id="272271at2759"/>
<dbReference type="GeneID" id="81422213"/>
<dbReference type="Pfam" id="PF02668">
    <property type="entry name" value="TauD"/>
    <property type="match status" value="1"/>
</dbReference>
<gene>
    <name evidence="3" type="ORF">N7482_000912</name>
</gene>
<reference evidence="3" key="2">
    <citation type="journal article" date="2023" name="IMA Fungus">
        <title>Comparative genomic study of the Penicillium genus elucidates a diverse pangenome and 15 lateral gene transfer events.</title>
        <authorList>
            <person name="Petersen C."/>
            <person name="Sorensen T."/>
            <person name="Nielsen M.R."/>
            <person name="Sondergaard T.E."/>
            <person name="Sorensen J.L."/>
            <person name="Fitzpatrick D.A."/>
            <person name="Frisvad J.C."/>
            <person name="Nielsen K.L."/>
        </authorList>
    </citation>
    <scope>NUCLEOTIDE SEQUENCE</scope>
    <source>
        <strain evidence="3">IBT 26290</strain>
    </source>
</reference>
<evidence type="ECO:0000256" key="1">
    <source>
        <dbReference type="ARBA" id="ARBA00023002"/>
    </source>
</evidence>
<proteinExistence type="predicted"/>
<protein>
    <recommendedName>
        <fullName evidence="2">TauD/TfdA-like domain-containing protein</fullName>
    </recommendedName>
</protein>
<dbReference type="AlphaFoldDB" id="A0A9W9ICX7"/>
<dbReference type="InterPro" id="IPR050411">
    <property type="entry name" value="AlphaKG_dependent_hydroxylases"/>
</dbReference>
<dbReference type="SUPFAM" id="SSF51197">
    <property type="entry name" value="Clavaminate synthase-like"/>
    <property type="match status" value="1"/>
</dbReference>